<dbReference type="InterPro" id="IPR027417">
    <property type="entry name" value="P-loop_NTPase"/>
</dbReference>
<evidence type="ECO:0000256" key="1">
    <source>
        <dbReference type="ARBA" id="ARBA00006354"/>
    </source>
</evidence>
<dbReference type="SUPFAM" id="SSF54211">
    <property type="entry name" value="Ribosomal protein S5 domain 2-like"/>
    <property type="match status" value="1"/>
</dbReference>
<dbReference type="InterPro" id="IPR014721">
    <property type="entry name" value="Ribsml_uS5_D2-typ_fold_subgr"/>
</dbReference>
<dbReference type="Proteomes" id="UP001596505">
    <property type="component" value="Unassembled WGS sequence"/>
</dbReference>
<dbReference type="SMART" id="SM00382">
    <property type="entry name" value="AAA"/>
    <property type="match status" value="1"/>
</dbReference>
<dbReference type="SUPFAM" id="SSF52540">
    <property type="entry name" value="P-loop containing nucleoside triphosphate hydrolases"/>
    <property type="match status" value="1"/>
</dbReference>
<dbReference type="InterPro" id="IPR004482">
    <property type="entry name" value="Mg_chelat-rel"/>
</dbReference>
<dbReference type="InterPro" id="IPR000523">
    <property type="entry name" value="Mg_chelatse_chII-like_cat_dom"/>
</dbReference>
<comment type="similarity">
    <text evidence="1">Belongs to the Mg-chelatase subunits D/I family. ComM subfamily.</text>
</comment>
<evidence type="ECO:0000313" key="4">
    <source>
        <dbReference type="Proteomes" id="UP001596505"/>
    </source>
</evidence>
<organism evidence="3 4">
    <name type="scientific">Scopulibacillus cellulosilyticus</name>
    <dbReference type="NCBI Taxonomy" id="2665665"/>
    <lineage>
        <taxon>Bacteria</taxon>
        <taxon>Bacillati</taxon>
        <taxon>Bacillota</taxon>
        <taxon>Bacilli</taxon>
        <taxon>Bacillales</taxon>
        <taxon>Sporolactobacillaceae</taxon>
        <taxon>Scopulibacillus</taxon>
    </lineage>
</organism>
<keyword evidence="4" id="KW-1185">Reference proteome</keyword>
<dbReference type="Gene3D" id="3.30.230.10">
    <property type="match status" value="1"/>
</dbReference>
<dbReference type="Gene3D" id="3.40.50.300">
    <property type="entry name" value="P-loop containing nucleotide triphosphate hydrolases"/>
    <property type="match status" value="1"/>
</dbReference>
<evidence type="ECO:0000259" key="2">
    <source>
        <dbReference type="SMART" id="SM00382"/>
    </source>
</evidence>
<dbReference type="EMBL" id="JBHTCO010000014">
    <property type="protein sequence ID" value="MFC7393565.1"/>
    <property type="molecule type" value="Genomic_DNA"/>
</dbReference>
<dbReference type="PANTHER" id="PTHR32039">
    <property type="entry name" value="MAGNESIUM-CHELATASE SUBUNIT CHLI"/>
    <property type="match status" value="1"/>
</dbReference>
<gene>
    <name evidence="3" type="ORF">ACFQRG_11430</name>
</gene>
<dbReference type="Pfam" id="PF13541">
    <property type="entry name" value="ChlI"/>
    <property type="match status" value="1"/>
</dbReference>
<accession>A0ABW2PY08</accession>
<evidence type="ECO:0000313" key="3">
    <source>
        <dbReference type="EMBL" id="MFC7393565.1"/>
    </source>
</evidence>
<feature type="domain" description="AAA+ ATPase" evidence="2">
    <location>
        <begin position="212"/>
        <end position="392"/>
    </location>
</feature>
<dbReference type="InterPro" id="IPR045006">
    <property type="entry name" value="CHLI-like"/>
</dbReference>
<dbReference type="RefSeq" id="WP_380966077.1">
    <property type="nucleotide sequence ID" value="NZ_JBHTCO010000014.1"/>
</dbReference>
<name>A0ABW2PY08_9BACL</name>
<proteinExistence type="inferred from homology"/>
<dbReference type="NCBIfam" id="TIGR00368">
    <property type="entry name" value="YifB family Mg chelatase-like AAA ATPase"/>
    <property type="match status" value="1"/>
</dbReference>
<dbReference type="Pfam" id="PF01078">
    <property type="entry name" value="Mg_chelatase"/>
    <property type="match status" value="1"/>
</dbReference>
<reference evidence="4" key="1">
    <citation type="journal article" date="2019" name="Int. J. Syst. Evol. Microbiol.">
        <title>The Global Catalogue of Microorganisms (GCM) 10K type strain sequencing project: providing services to taxonomists for standard genome sequencing and annotation.</title>
        <authorList>
            <consortium name="The Broad Institute Genomics Platform"/>
            <consortium name="The Broad Institute Genome Sequencing Center for Infectious Disease"/>
            <person name="Wu L."/>
            <person name="Ma J."/>
        </authorList>
    </citation>
    <scope>NUCLEOTIDE SEQUENCE [LARGE SCALE GENOMIC DNA]</scope>
    <source>
        <strain evidence="4">CGMCC 1.16305</strain>
    </source>
</reference>
<dbReference type="PANTHER" id="PTHR32039:SF7">
    <property type="entry name" value="COMPETENCE PROTEIN COMM"/>
    <property type="match status" value="1"/>
</dbReference>
<dbReference type="InterPro" id="IPR020568">
    <property type="entry name" value="Ribosomal_Su5_D2-typ_SF"/>
</dbReference>
<protein>
    <submittedName>
        <fullName evidence="3">YifB family Mg chelatase-like AAA ATPase</fullName>
    </submittedName>
</protein>
<sequence length="431" mass="47125">MKIIASIVYSFGISGVDGYLVEVEADMIYGDKHVSIVGLGDAAVKEAKDRLESAVTSCGYNFPQGRFVINLAPSHIKKGGSHFDVAMACALLLRTNQIKTSLQSFALIGELSLNGNIRPCSGILPMALAAKQAGISHLIVPSKNAGEARLVKDIKIISCENLHDVVKALSGELFIDNTCYQSPKRDILTPIDFSDVKGQETLIEYMTVAAAGGHNLLMIGPPGCGKSMIAQRIPTILPPMTEDEALEVTKIYSVANLLKSGGLIQERPFRSPHHNISTNALIGGGKYSMPGEISFAHDGVLFLDEIAEFSRKTLESLRQPLEDRKVTIGRVQSTNTFPANFMLIAAMNPCPCGYFGLENCRCTDYEIIRYRQKLSGPLIDRIDIQKYIKAVNFFEVNKEGPSSSFLREKVSNARLIQQKSIVKSILLVMQN</sequence>
<comment type="caution">
    <text evidence="3">The sequence shown here is derived from an EMBL/GenBank/DDBJ whole genome shotgun (WGS) entry which is preliminary data.</text>
</comment>
<dbReference type="InterPro" id="IPR003593">
    <property type="entry name" value="AAA+_ATPase"/>
</dbReference>
<dbReference type="PRINTS" id="PR00830">
    <property type="entry name" value="ENDOLAPTASE"/>
</dbReference>